<dbReference type="Proteomes" id="UP001302806">
    <property type="component" value="Chromosome"/>
</dbReference>
<keyword evidence="5 8" id="KW-0653">Protein transport</keyword>
<accession>A0ABY9XY51</accession>
<evidence type="ECO:0000313" key="14">
    <source>
        <dbReference type="Proteomes" id="UP001303407"/>
    </source>
</evidence>
<keyword evidence="7 9" id="KW-0472">Membrane</keyword>
<sequence>MYVLAPLVLPKLLVASNPFVDRFNEGGPFFMSLILICFLLSLFFLVRGFISIKKNSEISKKMIQLTTDSSLLGLTIGFLGSVIGLITAFDSVEAMGNANPAVFAGGLKVSLLTAVFGLFTFVIARIGILILRGLQKK</sequence>
<evidence type="ECO:0000313" key="13">
    <source>
        <dbReference type="Proteomes" id="UP001302806"/>
    </source>
</evidence>
<evidence type="ECO:0000313" key="12">
    <source>
        <dbReference type="EMBL" id="WNH12813.1"/>
    </source>
</evidence>
<keyword evidence="2 8" id="KW-0813">Transport</keyword>
<name>A0ABY9XY51_9FLAO</name>
<evidence type="ECO:0000256" key="5">
    <source>
        <dbReference type="ARBA" id="ARBA00022927"/>
    </source>
</evidence>
<dbReference type="Pfam" id="PF01618">
    <property type="entry name" value="MotA_ExbB"/>
    <property type="match status" value="1"/>
</dbReference>
<keyword evidence="6 9" id="KW-1133">Transmembrane helix</keyword>
<protein>
    <submittedName>
        <fullName evidence="11">MotA/TolQ/ExbB proton channel family protein</fullName>
    </submittedName>
</protein>
<evidence type="ECO:0000256" key="6">
    <source>
        <dbReference type="ARBA" id="ARBA00022989"/>
    </source>
</evidence>
<evidence type="ECO:0000256" key="4">
    <source>
        <dbReference type="ARBA" id="ARBA00022692"/>
    </source>
</evidence>
<dbReference type="Proteomes" id="UP001303407">
    <property type="component" value="Chromosome"/>
</dbReference>
<comment type="similarity">
    <text evidence="8">Belongs to the exbB/tolQ family.</text>
</comment>
<organism evidence="11 13">
    <name type="scientific">Thalassobellus suaedae</name>
    <dbReference type="NCBI Taxonomy" id="3074124"/>
    <lineage>
        <taxon>Bacteria</taxon>
        <taxon>Pseudomonadati</taxon>
        <taxon>Bacteroidota</taxon>
        <taxon>Flavobacteriia</taxon>
        <taxon>Flavobacteriales</taxon>
        <taxon>Flavobacteriaceae</taxon>
        <taxon>Thalassobellus</taxon>
    </lineage>
</organism>
<proteinExistence type="inferred from homology"/>
<evidence type="ECO:0000256" key="1">
    <source>
        <dbReference type="ARBA" id="ARBA00004651"/>
    </source>
</evidence>
<dbReference type="PANTHER" id="PTHR30625">
    <property type="entry name" value="PROTEIN TOLQ"/>
    <property type="match status" value="1"/>
</dbReference>
<comment type="subcellular location">
    <subcellularLocation>
        <location evidence="1">Cell membrane</location>
        <topology evidence="1">Multi-pass membrane protein</topology>
    </subcellularLocation>
    <subcellularLocation>
        <location evidence="8">Membrane</location>
        <topology evidence="8">Multi-pass membrane protein</topology>
    </subcellularLocation>
</comment>
<feature type="domain" description="MotA/TolQ/ExbB proton channel" evidence="10">
    <location>
        <begin position="75"/>
        <end position="127"/>
    </location>
</feature>
<evidence type="ECO:0000313" key="11">
    <source>
        <dbReference type="EMBL" id="WNH10899.1"/>
    </source>
</evidence>
<feature type="transmembrane region" description="Helical" evidence="9">
    <location>
        <begin position="71"/>
        <end position="89"/>
    </location>
</feature>
<keyword evidence="4 9" id="KW-0812">Transmembrane</keyword>
<dbReference type="InterPro" id="IPR002898">
    <property type="entry name" value="MotA_ExbB_proton_chnl"/>
</dbReference>
<keyword evidence="14" id="KW-1185">Reference proteome</keyword>
<gene>
    <name evidence="12" type="ORF">RHP49_00805</name>
    <name evidence="11" type="ORF">RHP51_09805</name>
</gene>
<evidence type="ECO:0000256" key="9">
    <source>
        <dbReference type="SAM" id="Phobius"/>
    </source>
</evidence>
<reference evidence="13 14" key="1">
    <citation type="submission" date="2023-09" db="EMBL/GenBank/DDBJ databases">
        <title>Thalassobella suaedae gen. nov., sp. nov., a marine bacterium of the family Flavobacteriaceae isolated from a halophyte Suaeda japonica.</title>
        <authorList>
            <person name="Lee S.Y."/>
            <person name="Hwang C.Y."/>
        </authorList>
    </citation>
    <scope>NUCLEOTIDE SEQUENCE [LARGE SCALE GENOMIC DNA]</scope>
    <source>
        <strain evidence="12 14">HL-DH10</strain>
        <strain evidence="11 13">HL-DH14</strain>
    </source>
</reference>
<dbReference type="RefSeq" id="WP_415862794.1">
    <property type="nucleotide sequence ID" value="NZ_CP134536.1"/>
</dbReference>
<keyword evidence="3" id="KW-1003">Cell membrane</keyword>
<evidence type="ECO:0000256" key="7">
    <source>
        <dbReference type="ARBA" id="ARBA00023136"/>
    </source>
</evidence>
<evidence type="ECO:0000256" key="3">
    <source>
        <dbReference type="ARBA" id="ARBA00022475"/>
    </source>
</evidence>
<evidence type="ECO:0000256" key="2">
    <source>
        <dbReference type="ARBA" id="ARBA00022448"/>
    </source>
</evidence>
<dbReference type="EMBL" id="CP134536">
    <property type="protein sequence ID" value="WNH12813.1"/>
    <property type="molecule type" value="Genomic_DNA"/>
</dbReference>
<evidence type="ECO:0000256" key="8">
    <source>
        <dbReference type="RuleBase" id="RU004057"/>
    </source>
</evidence>
<feature type="transmembrane region" description="Helical" evidence="9">
    <location>
        <begin position="109"/>
        <end position="131"/>
    </location>
</feature>
<dbReference type="InterPro" id="IPR050790">
    <property type="entry name" value="ExbB/TolQ_transport"/>
</dbReference>
<feature type="transmembrane region" description="Helical" evidence="9">
    <location>
        <begin position="29"/>
        <end position="50"/>
    </location>
</feature>
<dbReference type="EMBL" id="CP134537">
    <property type="protein sequence ID" value="WNH10899.1"/>
    <property type="molecule type" value="Genomic_DNA"/>
</dbReference>
<dbReference type="PANTHER" id="PTHR30625:SF15">
    <property type="entry name" value="BIOPOLYMER TRANSPORT PROTEIN EXBB"/>
    <property type="match status" value="1"/>
</dbReference>
<evidence type="ECO:0000259" key="10">
    <source>
        <dbReference type="Pfam" id="PF01618"/>
    </source>
</evidence>